<organism evidence="1 2">
    <name type="scientific">Novipirellula caenicola</name>
    <dbReference type="NCBI Taxonomy" id="1536901"/>
    <lineage>
        <taxon>Bacteria</taxon>
        <taxon>Pseudomonadati</taxon>
        <taxon>Planctomycetota</taxon>
        <taxon>Planctomycetia</taxon>
        <taxon>Pirellulales</taxon>
        <taxon>Pirellulaceae</taxon>
        <taxon>Novipirellula</taxon>
    </lineage>
</organism>
<reference evidence="1 2" key="1">
    <citation type="submission" date="2024-02" db="EMBL/GenBank/DDBJ databases">
        <title>Rhodopirellula caenicola NBRC 110016.</title>
        <authorList>
            <person name="Ichikawa N."/>
            <person name="Katano-Makiyama Y."/>
            <person name="Hidaka K."/>
        </authorList>
    </citation>
    <scope>NUCLEOTIDE SEQUENCE [LARGE SCALE GENOMIC DNA]</scope>
    <source>
        <strain evidence="1 2">NBRC 110016</strain>
    </source>
</reference>
<evidence type="ECO:0008006" key="3">
    <source>
        <dbReference type="Google" id="ProtNLM"/>
    </source>
</evidence>
<dbReference type="EMBL" id="BAABRO010000008">
    <property type="protein sequence ID" value="GAA5508231.1"/>
    <property type="molecule type" value="Genomic_DNA"/>
</dbReference>
<keyword evidence="2" id="KW-1185">Reference proteome</keyword>
<gene>
    <name evidence="1" type="ORF">Rcae01_03697</name>
</gene>
<evidence type="ECO:0000313" key="1">
    <source>
        <dbReference type="EMBL" id="GAA5508231.1"/>
    </source>
</evidence>
<dbReference type="Proteomes" id="UP001416858">
    <property type="component" value="Unassembled WGS sequence"/>
</dbReference>
<comment type="caution">
    <text evidence="1">The sequence shown here is derived from an EMBL/GenBank/DDBJ whole genome shotgun (WGS) entry which is preliminary data.</text>
</comment>
<accession>A0ABP9VSU8</accession>
<sequence length="194" mass="20391">MCPSPKGGCCVGLDLPSSASLPFALVLSILLIGSSVGCSAFNLPGFSPGEPGANYVAAGIAGGYRGLDETMDADVYQKVRQAQAENSIVLQVAVDRDEPVRVLPLPPESSGRSVFVSNLLKQTGVLQKFGAVNAVLYRSSPQAIGGIRMEVRMNESHTVVLPESDYALKPGDRLYVTKSEISPIQTLVSQALGI</sequence>
<dbReference type="RefSeq" id="WP_345685027.1">
    <property type="nucleotide sequence ID" value="NZ_BAABRO010000008.1"/>
</dbReference>
<name>A0ABP9VSU8_9BACT</name>
<protein>
    <recommendedName>
        <fullName evidence="3">Polysaccharide biosynthesis/export protein</fullName>
    </recommendedName>
</protein>
<proteinExistence type="predicted"/>
<evidence type="ECO:0000313" key="2">
    <source>
        <dbReference type="Proteomes" id="UP001416858"/>
    </source>
</evidence>